<keyword evidence="1" id="KW-1133">Transmembrane helix</keyword>
<sequence>MYSRVAYFICGIILLSISGFLIVSSMMNNNYPPSYSILILALAVIAFCAYYLFPQFKQKDERMKLIRQKGMFVSYFALVIYFVIFIILNNFHMFMLTTIQFLHIMVSLMIMTVFLSWVVLSKRY</sequence>
<comment type="caution">
    <text evidence="2">The sequence shown here is derived from an EMBL/GenBank/DDBJ whole genome shotgun (WGS) entry which is preliminary data.</text>
</comment>
<accession>A0AAW6T774</accession>
<gene>
    <name evidence="2" type="ORF">P5X88_26465</name>
</gene>
<feature type="transmembrane region" description="Helical" evidence="1">
    <location>
        <begin position="73"/>
        <end position="95"/>
    </location>
</feature>
<keyword evidence="1" id="KW-0472">Membrane</keyword>
<keyword evidence="1" id="KW-0812">Transmembrane</keyword>
<organism evidence="2 3">
    <name type="scientific">Heyndrickxia oleronia</name>
    <dbReference type="NCBI Taxonomy" id="38875"/>
    <lineage>
        <taxon>Bacteria</taxon>
        <taxon>Bacillati</taxon>
        <taxon>Bacillota</taxon>
        <taxon>Bacilli</taxon>
        <taxon>Bacillales</taxon>
        <taxon>Bacillaceae</taxon>
        <taxon>Heyndrickxia</taxon>
    </lineage>
</organism>
<feature type="transmembrane region" description="Helical" evidence="1">
    <location>
        <begin position="101"/>
        <end position="120"/>
    </location>
</feature>
<dbReference type="AlphaFoldDB" id="A0AAW6T774"/>
<evidence type="ECO:0000313" key="2">
    <source>
        <dbReference type="EMBL" id="MDH5164479.1"/>
    </source>
</evidence>
<protein>
    <submittedName>
        <fullName evidence="2">Permease</fullName>
    </submittedName>
</protein>
<reference evidence="2" key="1">
    <citation type="submission" date="2023-03" db="EMBL/GenBank/DDBJ databases">
        <title>Bacterial isolates from washroom surfaces on a university campus.</title>
        <authorList>
            <person name="Holman D.B."/>
            <person name="Gzyl K.E."/>
            <person name="Taheri A.E."/>
        </authorList>
    </citation>
    <scope>NUCLEOTIDE SEQUENCE</scope>
    <source>
        <strain evidence="2">RD03</strain>
    </source>
</reference>
<feature type="transmembrane region" description="Helical" evidence="1">
    <location>
        <begin position="5"/>
        <end position="23"/>
    </location>
</feature>
<evidence type="ECO:0000313" key="3">
    <source>
        <dbReference type="Proteomes" id="UP001159179"/>
    </source>
</evidence>
<dbReference type="EMBL" id="JAROYP010000033">
    <property type="protein sequence ID" value="MDH5164479.1"/>
    <property type="molecule type" value="Genomic_DNA"/>
</dbReference>
<dbReference type="Proteomes" id="UP001159179">
    <property type="component" value="Unassembled WGS sequence"/>
</dbReference>
<name>A0AAW6T774_9BACI</name>
<proteinExistence type="predicted"/>
<feature type="transmembrane region" description="Helical" evidence="1">
    <location>
        <begin position="35"/>
        <end position="53"/>
    </location>
</feature>
<evidence type="ECO:0000256" key="1">
    <source>
        <dbReference type="SAM" id="Phobius"/>
    </source>
</evidence>